<evidence type="ECO:0000256" key="1">
    <source>
        <dbReference type="ARBA" id="ARBA00004196"/>
    </source>
</evidence>
<keyword evidence="6" id="KW-1185">Reference proteome</keyword>
<dbReference type="PANTHER" id="PTHR30036">
    <property type="entry name" value="D-XYLOSE-BINDING PERIPLASMIC PROTEIN"/>
    <property type="match status" value="1"/>
</dbReference>
<dbReference type="GO" id="GO:0030288">
    <property type="term" value="C:outer membrane-bounded periplasmic space"/>
    <property type="evidence" value="ECO:0007669"/>
    <property type="project" value="TreeGrafter"/>
</dbReference>
<evidence type="ECO:0000313" key="6">
    <source>
        <dbReference type="Proteomes" id="UP000266178"/>
    </source>
</evidence>
<reference evidence="5 6" key="1">
    <citation type="submission" date="2018-08" db="EMBL/GenBank/DDBJ databases">
        <title>Meiothermus granaticius genome AF-68 sequencing project.</title>
        <authorList>
            <person name="Da Costa M.S."/>
            <person name="Albuquerque L."/>
            <person name="Raposo P."/>
            <person name="Froufe H.J.C."/>
            <person name="Barroso C.S."/>
            <person name="Egas C."/>
        </authorList>
    </citation>
    <scope>NUCLEOTIDE SEQUENCE [LARGE SCALE GENOMIC DNA]</scope>
    <source>
        <strain evidence="5 6">AF-68</strain>
    </source>
</reference>
<name>A0A399F812_9DEIN</name>
<evidence type="ECO:0000256" key="3">
    <source>
        <dbReference type="SAM" id="SignalP"/>
    </source>
</evidence>
<comment type="subcellular location">
    <subcellularLocation>
        <location evidence="1">Cell envelope</location>
    </subcellularLocation>
</comment>
<dbReference type="SUPFAM" id="SSF53822">
    <property type="entry name" value="Periplasmic binding protein-like I"/>
    <property type="match status" value="1"/>
</dbReference>
<feature type="signal peptide" evidence="3">
    <location>
        <begin position="1"/>
        <end position="27"/>
    </location>
</feature>
<dbReference type="InterPro" id="IPR028082">
    <property type="entry name" value="Peripla_BP_I"/>
</dbReference>
<dbReference type="OrthoDB" id="9769193at2"/>
<feature type="chain" id="PRO_5030071848" evidence="3">
    <location>
        <begin position="28"/>
        <end position="351"/>
    </location>
</feature>
<accession>A0A399F812</accession>
<keyword evidence="2 3" id="KW-0732">Signal</keyword>
<dbReference type="Gene3D" id="3.40.50.2300">
    <property type="match status" value="2"/>
</dbReference>
<evidence type="ECO:0000256" key="2">
    <source>
        <dbReference type="ARBA" id="ARBA00022729"/>
    </source>
</evidence>
<dbReference type="EMBL" id="QWLB01000023">
    <property type="protein sequence ID" value="RIH92223.1"/>
    <property type="molecule type" value="Genomic_DNA"/>
</dbReference>
<proteinExistence type="predicted"/>
<evidence type="ECO:0000259" key="4">
    <source>
        <dbReference type="Pfam" id="PF13407"/>
    </source>
</evidence>
<organism evidence="5 6">
    <name type="scientific">Meiothermus granaticius NBRC 107808</name>
    <dbReference type="NCBI Taxonomy" id="1227551"/>
    <lineage>
        <taxon>Bacteria</taxon>
        <taxon>Thermotogati</taxon>
        <taxon>Deinococcota</taxon>
        <taxon>Deinococci</taxon>
        <taxon>Thermales</taxon>
        <taxon>Thermaceae</taxon>
        <taxon>Meiothermus</taxon>
    </lineage>
</organism>
<dbReference type="Pfam" id="PF13407">
    <property type="entry name" value="Peripla_BP_4"/>
    <property type="match status" value="1"/>
</dbReference>
<dbReference type="GO" id="GO:0030246">
    <property type="term" value="F:carbohydrate binding"/>
    <property type="evidence" value="ECO:0007669"/>
    <property type="project" value="TreeGrafter"/>
</dbReference>
<dbReference type="PANTHER" id="PTHR30036:SF1">
    <property type="entry name" value="D-XYLOSE-BINDING PERIPLASMIC PROTEIN"/>
    <property type="match status" value="1"/>
</dbReference>
<dbReference type="RefSeq" id="WP_119357366.1">
    <property type="nucleotide sequence ID" value="NZ_BJXM01000001.1"/>
</dbReference>
<comment type="caution">
    <text evidence="5">The sequence shown here is derived from an EMBL/GenBank/DDBJ whole genome shotgun (WGS) entry which is preliminary data.</text>
</comment>
<feature type="domain" description="Periplasmic binding protein" evidence="4">
    <location>
        <begin position="33"/>
        <end position="289"/>
    </location>
</feature>
<sequence length="351" mass="37067">MKPIVKAAALVATVTLIGLGLFQPTQAQKKIIVGVSWDNFQEERWKTDEAAIKAALAAGGAEYISTDAQGSTEKQLNDVNTLISKGANALIILAHDKDAIGPAIEAAKAAKIPVIGYDRLIEDPYAYYLTFDNVEVGRIMARDVLKVKPSGVYVFIKGDPGDPNAEFVYGGQREVLEPSIKSGKITVGAVQSTEGWKPENAQRNMEQILTKLNNKVDAVMSSNDGMAGGVVAALTAVKLDGKVAVSGQDGDKAALNRVALGTQTVSVWKDARALGKAAGEIAIELAKGTPLSGIKGTQIFKDGPKKVPMHATLLKPIGITRSNLNIVLDAGWISKDVLCKGVDPAKVPVCK</sequence>
<dbReference type="InterPro" id="IPR025997">
    <property type="entry name" value="SBP_2_dom"/>
</dbReference>
<dbReference type="InterPro" id="IPR050555">
    <property type="entry name" value="Bact_Solute-Bind_Prot2"/>
</dbReference>
<gene>
    <name evidence="5" type="primary">xylF_1</name>
    <name evidence="5" type="ORF">Mgrana_01892</name>
</gene>
<dbReference type="AlphaFoldDB" id="A0A399F812"/>
<evidence type="ECO:0000313" key="5">
    <source>
        <dbReference type="EMBL" id="RIH92223.1"/>
    </source>
</evidence>
<protein>
    <submittedName>
        <fullName evidence="5">D-xylose-binding periplasmic protein</fullName>
    </submittedName>
</protein>
<dbReference type="Proteomes" id="UP000266178">
    <property type="component" value="Unassembled WGS sequence"/>
</dbReference>